<dbReference type="InterPro" id="IPR002156">
    <property type="entry name" value="RNaseH_domain"/>
</dbReference>
<feature type="region of interest" description="Disordered" evidence="1">
    <location>
        <begin position="1790"/>
        <end position="1810"/>
    </location>
</feature>
<dbReference type="Proteomes" id="UP000186817">
    <property type="component" value="Unassembled WGS sequence"/>
</dbReference>
<feature type="transmembrane region" description="Helical" evidence="2">
    <location>
        <begin position="1709"/>
        <end position="1727"/>
    </location>
</feature>
<reference evidence="4 5" key="1">
    <citation type="submission" date="2016-02" db="EMBL/GenBank/DDBJ databases">
        <title>Genome analysis of coral dinoflagellate symbionts highlights evolutionary adaptations to a symbiotic lifestyle.</title>
        <authorList>
            <person name="Aranda M."/>
            <person name="Li Y."/>
            <person name="Liew Y.J."/>
            <person name="Baumgarten S."/>
            <person name="Simakov O."/>
            <person name="Wilson M."/>
            <person name="Piel J."/>
            <person name="Ashoor H."/>
            <person name="Bougouffa S."/>
            <person name="Bajic V.B."/>
            <person name="Ryu T."/>
            <person name="Ravasi T."/>
            <person name="Bayer T."/>
            <person name="Micklem G."/>
            <person name="Kim H."/>
            <person name="Bhak J."/>
            <person name="Lajeunesse T.C."/>
            <person name="Voolstra C.R."/>
        </authorList>
    </citation>
    <scope>NUCLEOTIDE SEQUENCE [LARGE SCALE GENOMIC DNA]</scope>
    <source>
        <strain evidence="4 5">CCMP2467</strain>
    </source>
</reference>
<dbReference type="InterPro" id="IPR012337">
    <property type="entry name" value="RNaseH-like_sf"/>
</dbReference>
<dbReference type="OrthoDB" id="415521at2759"/>
<dbReference type="InterPro" id="IPR036691">
    <property type="entry name" value="Endo/exonu/phosph_ase_sf"/>
</dbReference>
<dbReference type="PROSITE" id="PS50879">
    <property type="entry name" value="RNASE_H_1"/>
    <property type="match status" value="1"/>
</dbReference>
<dbReference type="SUPFAM" id="SSF53098">
    <property type="entry name" value="Ribonuclease H-like"/>
    <property type="match status" value="1"/>
</dbReference>
<feature type="compositionally biased region" description="Acidic residues" evidence="1">
    <location>
        <begin position="1206"/>
        <end position="1219"/>
    </location>
</feature>
<dbReference type="Gene3D" id="3.60.10.10">
    <property type="entry name" value="Endonuclease/exonuclease/phosphatase"/>
    <property type="match status" value="1"/>
</dbReference>
<feature type="region of interest" description="Disordered" evidence="1">
    <location>
        <begin position="1202"/>
        <end position="1271"/>
    </location>
</feature>
<feature type="compositionally biased region" description="Polar residues" evidence="1">
    <location>
        <begin position="1252"/>
        <end position="1269"/>
    </location>
</feature>
<feature type="compositionally biased region" description="Basic and acidic residues" evidence="1">
    <location>
        <begin position="1228"/>
        <end position="1250"/>
    </location>
</feature>
<feature type="transmembrane region" description="Helical" evidence="2">
    <location>
        <begin position="1734"/>
        <end position="1755"/>
    </location>
</feature>
<evidence type="ECO:0000256" key="2">
    <source>
        <dbReference type="SAM" id="Phobius"/>
    </source>
</evidence>
<keyword evidence="2" id="KW-0812">Transmembrane</keyword>
<dbReference type="GO" id="GO:0004523">
    <property type="term" value="F:RNA-DNA hybrid ribonuclease activity"/>
    <property type="evidence" value="ECO:0007669"/>
    <property type="project" value="InterPro"/>
</dbReference>
<feature type="region of interest" description="Disordered" evidence="1">
    <location>
        <begin position="659"/>
        <end position="721"/>
    </location>
</feature>
<dbReference type="SUPFAM" id="SSF56219">
    <property type="entry name" value="DNase I-like"/>
    <property type="match status" value="1"/>
</dbReference>
<feature type="region of interest" description="Disordered" evidence="1">
    <location>
        <begin position="1628"/>
        <end position="1654"/>
    </location>
</feature>
<dbReference type="PROSITE" id="PS00028">
    <property type="entry name" value="ZINC_FINGER_C2H2_1"/>
    <property type="match status" value="1"/>
</dbReference>
<feature type="compositionally biased region" description="Polar residues" evidence="1">
    <location>
        <begin position="203"/>
        <end position="219"/>
    </location>
</feature>
<dbReference type="InterPro" id="IPR036397">
    <property type="entry name" value="RNaseH_sf"/>
</dbReference>
<feature type="compositionally biased region" description="Basic and acidic residues" evidence="1">
    <location>
        <begin position="688"/>
        <end position="698"/>
    </location>
</feature>
<dbReference type="InterPro" id="IPR013087">
    <property type="entry name" value="Znf_C2H2_type"/>
</dbReference>
<dbReference type="EMBL" id="LSRX01000177">
    <property type="protein sequence ID" value="OLQ05712.1"/>
    <property type="molecule type" value="Genomic_DNA"/>
</dbReference>
<feature type="domain" description="RNase H type-1" evidence="3">
    <location>
        <begin position="1960"/>
        <end position="2113"/>
    </location>
</feature>
<name>A0A1Q9EE68_SYMMI</name>
<evidence type="ECO:0000313" key="5">
    <source>
        <dbReference type="Proteomes" id="UP000186817"/>
    </source>
</evidence>
<protein>
    <recommendedName>
        <fullName evidence="3">RNase H type-1 domain-containing protein</fullName>
    </recommendedName>
</protein>
<evidence type="ECO:0000259" key="3">
    <source>
        <dbReference type="PROSITE" id="PS50879"/>
    </source>
</evidence>
<feature type="compositionally biased region" description="Basic residues" evidence="1">
    <location>
        <begin position="699"/>
        <end position="709"/>
    </location>
</feature>
<accession>A0A1Q9EE68</accession>
<dbReference type="GO" id="GO:0003676">
    <property type="term" value="F:nucleic acid binding"/>
    <property type="evidence" value="ECO:0007669"/>
    <property type="project" value="InterPro"/>
</dbReference>
<comment type="caution">
    <text evidence="4">The sequence shown here is derived from an EMBL/GenBank/DDBJ whole genome shotgun (WGS) entry which is preliminary data.</text>
</comment>
<proteinExistence type="predicted"/>
<keyword evidence="5" id="KW-1185">Reference proteome</keyword>
<sequence length="3634" mass="401137">MESSIDTVTGGDPARRRAIQKALTTATKADTRVRKLKEEIHTRRAQWSQYQKDLYQKFATEQRRFETDIRRLEGEVASTMEAGQEAARAVHYIAVHGLPETSEPDDEGTYEAWQRLISAPPPRPAPAQFLTEAMNAARNVRVHPQGLQQVPPAAVTSSVPLHQTDVGDVPMEQAHMPNAAPPAAHAAPTYAENEHPAMPFQASPGNTTSGQPTAPTSVTPEHRRPPAGTRTPIKAHTKPPPANLGSQGLEAKLEQKRNAMKPFGGAAQGGLVENPEHPPPRGVINDDLEDDQATDEDRAVRLTFERRGIGVVRHEDPQRVPPDWIGVSLFAPYYQPEHWGIKLVHPASPQEVHEAVRYVMQDAFKGNLDTAVPINPQRFYGNLHYLCFPSFLDGAGSSGVAVVIDASRVGGHYFATILAGVLMYEQLAAFLRPLLRYGCEDFVFTVGGATTQFGPGSHLTLNHGDVVTAILPAFSGPSNLSVAEILSSPTDFSPLHQVPWDIRTPCVCLLYQGERYLLEQTFQSGRNLSEAVSFMIDLEDTRWIAHASSLFDDLDVQGTPCDRLLAAFRMPPAQPDDPVTKGRRDIWLYLDFRPLGHRPQALITHVFRVHVPSLLAHFRIIIPDTFQLEVIGGVCSGDEVLLETHTTLTFKASRCVVPIRDDGGSAEHPRAPPPPDADDDEPESSSSTHEDATGEPHTARPRSRVRSRTPRRDGSPDGPTATAWVVCSINSKVLKPKTFEHPAADALTKILGDRLLQSLLSRGVKSAESILLSSQGPYHRLWCPLDESARTTPTVFQPELRQYAPCKTMKGYANPVLHIVTDRVADAADRDRQVDAVEQETQAQADPRRLAVPVPAGGAAQVDMLPLVDVRCLIYAPEYVPDMLIVPIAIPCSVEHATAMFVDVRDESQAESFENIVPATPQPVRECAIYVAVPSWLAHKVVVLFNLQAVNDCIFSAAVHPRLNKASLLIIAEIRDPERYEVYVHGLLQPLPPELWIDLHNGYTITVVATGRGPPPQWILSDMLQDQEGWDHLAHVPGPGGSPGDHFWVLNDGMPFRFSVQVGRRAYVRQDICKALRFEQWRTTLKPSSPRIIDHLSCGFISSGVIVATELLSCVPCPPARVPELRKILMLDCRAILQSFQWQCFTGDHVILQTIADRFADVCPVNFLVVFKGADIVHTPGGLAMNVQHGTVIKVEFQEETLPAVSDDEGETDDVDVDSDISLPEVSPETHPERPPCSPQRHDETGDRSRSPRQQDTPQNPAETISQAEATPATIAVETAFAVLRPGFPLESVEVTLQIPSSIEVAMNVVQQARCGSPANDFPHLVPVIRQPDACWGVLLALPAWKWWPTIVCFYVCLGHPRLFACECPARVTKTMLLQLAGHMPQPPAAVFCDLYGPLEEHEECNVYQGSTITILPEGHPLPWTIELRDMLQTHLPWYTPPAFPQWEDDASVLLACQHGQELFAVHPARAMQYRQDIAALVCCHTDMLHIAAATPRPSEVEYCGHKCRTVVAAVDFGPFSVQTRPSVCLLDARAILKGWIPVLSEHGWVDVWSLLHEIGHEVGRNWVLRIAEHNASLRWYHTQEGSVMTLICESAADSSAPCTHASRSDCYSDASCSAAAQESRDHTGDCVTTREDDNEKRQQNPSASNLGPPAHRALQSIVGCAMFGANAAQRVEGAIYATTSANATECDKWSFSLLVQTLAEGGRYLTPVLLGIFIVALLVYCLSCPRQRATVSIGSSPTASLLLYAILFPVSAASGVPPQGLPCTLQESSSNSYMRLTARPLPTPCRGHGIRRSAPPANEQGTNPEDIDEFSADTLITLLEQSVLHDKKPFFLASTLLETLTEHFLCADEESQNAALHIQDSPRAIPCSQDEANESDLRPVQLHLHQALGPETFDLTAHTVQLPHNAHVVEVLTQVWPPTWLAPAQSSLTLPETTRTHLTSWTPWPAFVASLPTEAQLNLHLYTDGSWSSDKQVGGYAVVIVLEWKEASALYGIIGEKTHGQVACPWPLDGPPALRNEEVAVAAALLWLAQSNSLCRPKKTYLHYDCFGAGLTAAGEWNPSSDFASKVRDLQRWIDVLLEIPVQYIHVKAHNGHPLNDAADAFAKQVSQDQAFFGCPPRACADFVCQIDLSWLATAFRRDARWALPFKDVATMQWGEELVKPSKPLLPEELVPTKPAIADAKQGSDRHFELCAVSVNVQGFGGQQKYIEEQLEQYRCNIVFVQETKTSEGTCHSRAFMRLSSPAQKHWGTSIWISKTRGLFRCGGQVCHVDESDVCIVAETERLMLITMRIGAVQICAFSAHCPHSAKQPEALAFLGQLQALLMPYRRSSLIIGGVDLNGRPCVNTEYVTGDLAYGNEDATGIAATRIFAELGIWLPSTYSRFHTGSSATYRHPTGAEHRIDFVVLGGTAAVQETHSHVIQDFDNGSAGDDHYPVRCQLTGHFGPCSGGRRLKRTKYDVDRMLSPTGKTLIADAIAKYQSPSWGMHPDEHCQHLTLYLQSILDEHFQLPGRRPRATYIPSHIWQLRDTKIALKLQSRHRCGLWSDLLPRAFLQWKTGEDYCVSEIVGRQGILYQIISLSIKFATARIKKEIRTAKAAYLQGLVHADGDGACDILHKAKQAGVGGQKSKSPFRPLPVLFMQDGKHACDRADRDQVWLRHFGEQEYGHIIPVEEFAGMRPEPIKIDDDLRWEYAHLPSQGEIESVLRQLPRNKAAGLDMVPGELLKAAPGPMAAALQPLMAKSAANIRQPIQWRGGLLFEAWKRSSSQKEAAAYRSLYVASTVGKVYHKVMRKKVQGAVECNLHDFHLGARKQAPVSMPALYVLAHQRLAADRGLSSAILFLDTHAAYYRLVRDLAVGCIYSDAAIVRLFKHFSLDEEDLREMMSVIAEGGTFADANIPSAIRHAAKDMHHFTWFVTPHTSGDNLCRTAAGSRPGESWADTVYSFIYGRVLNKIGELARGEEITPTHCRDSTFGIYAAAEEGEPIDGQDATWADDSAWPIVAPTPLDLLNKASRLCSLVLSQCMSHGMKPNLGRNKTALMFVLRGKGAVQAVKSAFKNGQSSLHLSDLDIDVPTTSQYKHLGGIIDHKTQMSAEARQRLAIATQAFDKGQTLLYLNSTIPLKVRAALLQTTVTATFHNLALWIPEGPSWQLLSNGYARLVKKLLSKQFPGDVYFKLPAAAAYIITGCIPLEILARKARLSLLVSMCKAGPAALWASLQTEQSWFTVLRQDLQWLVGTDHGKWPKLCGAAWPEWSSLMSSRTSWFKRQVRSRVAEATEDFCRRTASGLLLWALHKCAGEQLHLQTETTGCTWICGPCGRRFKTKGAMGAHFFKTHGRRAKYRAVVQGSYCAACGRQYRNTNRLARHLRDTPACAATLRAHRMFAEVPAPGFGSRGWRKEAVDNFHPAVPQQQDQGLEAQITDDWDDTQKAAHLALCEVLLGDDLPATAEEIAALLKATVTRFPLYEDEAKHLLDFVHQEAREVRSELLDHGWTSNTEQEVTAAVESLLSAPWHAVDQIPRRDAQVFTYEDIFTTVSETNWSEIWTATREVHGTPEVVQYELEPSWEADLRASCRAIDVSAVHNHLLPVVPRALRDVWDTVLSGGVPRLSAPCSFWQHSAAAPFAPFAAHSASN</sequence>
<keyword evidence="2" id="KW-1133">Transmembrane helix</keyword>
<gene>
    <name evidence="4" type="ORF">AK812_SmicGene11066</name>
</gene>
<feature type="compositionally biased region" description="Basic and acidic residues" evidence="1">
    <location>
        <begin position="1628"/>
        <end position="1643"/>
    </location>
</feature>
<keyword evidence="2" id="KW-0472">Membrane</keyword>
<feature type="region of interest" description="Disordered" evidence="1">
    <location>
        <begin position="195"/>
        <end position="246"/>
    </location>
</feature>
<evidence type="ECO:0000313" key="4">
    <source>
        <dbReference type="EMBL" id="OLQ05712.1"/>
    </source>
</evidence>
<organism evidence="4 5">
    <name type="scientific">Symbiodinium microadriaticum</name>
    <name type="common">Dinoflagellate</name>
    <name type="synonym">Zooxanthella microadriatica</name>
    <dbReference type="NCBI Taxonomy" id="2951"/>
    <lineage>
        <taxon>Eukaryota</taxon>
        <taxon>Sar</taxon>
        <taxon>Alveolata</taxon>
        <taxon>Dinophyceae</taxon>
        <taxon>Suessiales</taxon>
        <taxon>Symbiodiniaceae</taxon>
        <taxon>Symbiodinium</taxon>
    </lineage>
</organism>
<evidence type="ECO:0000256" key="1">
    <source>
        <dbReference type="SAM" id="MobiDB-lite"/>
    </source>
</evidence>
<dbReference type="Gene3D" id="3.30.420.10">
    <property type="entry name" value="Ribonuclease H-like superfamily/Ribonuclease H"/>
    <property type="match status" value="1"/>
</dbReference>
<feature type="compositionally biased region" description="Basic and acidic residues" evidence="1">
    <location>
        <begin position="659"/>
        <end position="670"/>
    </location>
</feature>